<comment type="caution">
    <text evidence="2">The sequence shown here is derived from an EMBL/GenBank/DDBJ whole genome shotgun (WGS) entry which is preliminary data.</text>
</comment>
<dbReference type="EMBL" id="BAAALG010000003">
    <property type="protein sequence ID" value="GAA1096809.1"/>
    <property type="molecule type" value="Genomic_DNA"/>
</dbReference>
<evidence type="ECO:0000259" key="1">
    <source>
        <dbReference type="Pfam" id="PF13643"/>
    </source>
</evidence>
<organism evidence="2 3">
    <name type="scientific">Nocardioides dubius</name>
    <dbReference type="NCBI Taxonomy" id="317019"/>
    <lineage>
        <taxon>Bacteria</taxon>
        <taxon>Bacillati</taxon>
        <taxon>Actinomycetota</taxon>
        <taxon>Actinomycetes</taxon>
        <taxon>Propionibacteriales</taxon>
        <taxon>Nocardioidaceae</taxon>
        <taxon>Nocardioides</taxon>
    </lineage>
</organism>
<evidence type="ECO:0000313" key="3">
    <source>
        <dbReference type="Proteomes" id="UP001501581"/>
    </source>
</evidence>
<dbReference type="InterPro" id="IPR025285">
    <property type="entry name" value="DUF4145"/>
</dbReference>
<accession>A0ABN1TPI8</accession>
<protein>
    <recommendedName>
        <fullName evidence="1">DUF4145 domain-containing protein</fullName>
    </recommendedName>
</protein>
<dbReference type="Pfam" id="PF13643">
    <property type="entry name" value="DUF4145"/>
    <property type="match status" value="1"/>
</dbReference>
<sequence>MMFEDGAGFCPWHKRDSSFKAVHELTSVAPYFIPPWGQRNVFEDEKKKGTAYTGLVVMECLHCGKAVVLLESIAILPGRQPDDVPELRQQRIMVSPAPLARVLHDSAPEVIRSLFVEASTCAEAGAFRAAGVMYRAAVEELVKEQQATGRTLYDKIESLKGTLSTELVEDLHEARMLGNDSIHDGLTYSAEEVEDVAKLIEEAVLILYVQPEQKRAMREARKTRRDLAKNS</sequence>
<dbReference type="Proteomes" id="UP001501581">
    <property type="component" value="Unassembled WGS sequence"/>
</dbReference>
<name>A0ABN1TPI8_9ACTN</name>
<proteinExistence type="predicted"/>
<evidence type="ECO:0000313" key="2">
    <source>
        <dbReference type="EMBL" id="GAA1096809.1"/>
    </source>
</evidence>
<gene>
    <name evidence="2" type="ORF">GCM10009668_11980</name>
</gene>
<keyword evidence="3" id="KW-1185">Reference proteome</keyword>
<reference evidence="2 3" key="1">
    <citation type="journal article" date="2019" name="Int. J. Syst. Evol. Microbiol.">
        <title>The Global Catalogue of Microorganisms (GCM) 10K type strain sequencing project: providing services to taxonomists for standard genome sequencing and annotation.</title>
        <authorList>
            <consortium name="The Broad Institute Genomics Platform"/>
            <consortium name="The Broad Institute Genome Sequencing Center for Infectious Disease"/>
            <person name="Wu L."/>
            <person name="Ma J."/>
        </authorList>
    </citation>
    <scope>NUCLEOTIDE SEQUENCE [LARGE SCALE GENOMIC DNA]</scope>
    <source>
        <strain evidence="2 3">JCM 13008</strain>
    </source>
</reference>
<dbReference type="RefSeq" id="WP_343992341.1">
    <property type="nucleotide sequence ID" value="NZ_BAAALG010000003.1"/>
</dbReference>
<feature type="domain" description="DUF4145" evidence="1">
    <location>
        <begin position="117"/>
        <end position="201"/>
    </location>
</feature>